<dbReference type="InterPro" id="IPR011010">
    <property type="entry name" value="DNA_brk_join_enz"/>
</dbReference>
<feature type="domain" description="Tyr recombinase" evidence="5">
    <location>
        <begin position="207"/>
        <end position="453"/>
    </location>
</feature>
<gene>
    <name evidence="7" type="ORF">O164_28780</name>
</gene>
<dbReference type="InterPro" id="IPR013762">
    <property type="entry name" value="Integrase-like_cat_sf"/>
</dbReference>
<evidence type="ECO:0000259" key="5">
    <source>
        <dbReference type="PROSITE" id="PS51898"/>
    </source>
</evidence>
<sequence>MYYLYHPHLFGWVHWMAVVQVVAKVVVDGTGVQSEIPVLITEHGVVSSLIDYLLANHHLSPSWQRAVTQATKLLLEYMEANQHHFSDPRSLFQAFASRLYTGTIGDDGLDPSGLGWVPASRNSSDRHISVLKGFTDYLADLYDAPAMNPLMTASTYDQRLNYAAWHRRNSNDFLGHIKSKALSKNVDQARNIRGRRALSKADDDAIAFPEKLFQAMYMEGFGGAPDPRCAVRDQLILIMMHGAGLRESDAQHLWVVDVEDHPLIQGGAMVRVYHPEEGKAPDNWRGRKGTTTRAAYLREKYALTARNLRQGTKRVGWKTRLVDHADNYIQLHWFPTRFSVLFMMLWKVHIRYLATVERHHPYAFVSYEDSVAGQPYTLQALNGNYKRALARIGQTVSKPEGRSTHGHRHAFGRRLRKAEVPPQIIRKAMHHTSLESQKRYTAPGIADVSSALTAAGERLDELTDSGQIVSPFNDWDEALPETLEAFESPQTRYRVKKF</sequence>
<keyword evidence="1" id="KW-0229">DNA integration</keyword>
<evidence type="ECO:0000256" key="4">
    <source>
        <dbReference type="PROSITE-ProRule" id="PRU01248"/>
    </source>
</evidence>
<keyword evidence="2 4" id="KW-0238">DNA-binding</keyword>
<dbReference type="NCBIfam" id="NF040693">
    <property type="entry name" value="recomb_GmtY"/>
    <property type="match status" value="1"/>
</dbReference>
<dbReference type="AlphaFoldDB" id="V7D4H4"/>
<dbReference type="Gene3D" id="1.10.443.10">
    <property type="entry name" value="Intergrase catalytic core"/>
    <property type="match status" value="1"/>
</dbReference>
<dbReference type="Pfam" id="PF00589">
    <property type="entry name" value="Phage_integrase"/>
    <property type="match status" value="1"/>
</dbReference>
<dbReference type="Proteomes" id="UP000018511">
    <property type="component" value="Unassembled WGS sequence"/>
</dbReference>
<evidence type="ECO:0000256" key="3">
    <source>
        <dbReference type="ARBA" id="ARBA00023172"/>
    </source>
</evidence>
<dbReference type="PATRIC" id="fig|1388762.3.peg.5445"/>
<evidence type="ECO:0000256" key="1">
    <source>
        <dbReference type="ARBA" id="ARBA00022908"/>
    </source>
</evidence>
<proteinExistence type="predicted"/>
<feature type="domain" description="Core-binding (CB)" evidence="6">
    <location>
        <begin position="40"/>
        <end position="139"/>
    </location>
</feature>
<dbReference type="CDD" id="cd00397">
    <property type="entry name" value="DNA_BRE_C"/>
    <property type="match status" value="1"/>
</dbReference>
<evidence type="ECO:0000256" key="2">
    <source>
        <dbReference type="ARBA" id="ARBA00023125"/>
    </source>
</evidence>
<keyword evidence="3" id="KW-0233">DNA recombination</keyword>
<dbReference type="InterPro" id="IPR002104">
    <property type="entry name" value="Integrase_catalytic"/>
</dbReference>
<name>V7D4H4_9PSED</name>
<evidence type="ECO:0000313" key="7">
    <source>
        <dbReference type="EMBL" id="ESW36598.1"/>
    </source>
</evidence>
<dbReference type="PROSITE" id="PS51898">
    <property type="entry name" value="TYR_RECOMBINASE"/>
    <property type="match status" value="1"/>
</dbReference>
<dbReference type="InterPro" id="IPR044068">
    <property type="entry name" value="CB"/>
</dbReference>
<dbReference type="GO" id="GO:0006310">
    <property type="term" value="P:DNA recombination"/>
    <property type="evidence" value="ECO:0007669"/>
    <property type="project" value="UniProtKB-KW"/>
</dbReference>
<reference evidence="7 8" key="1">
    <citation type="submission" date="2013-10" db="EMBL/GenBank/DDBJ databases">
        <title>Whole Genome Shotgun Sequence of Pseudomonas taiwanensis SJ9.</title>
        <authorList>
            <person name="Hong S.-J."/>
            <person name="Shin J.-H."/>
        </authorList>
    </citation>
    <scope>NUCLEOTIDE SEQUENCE [LARGE SCALE GENOMIC DNA]</scope>
    <source>
        <strain evidence="7 8">SJ9</strain>
    </source>
</reference>
<organism evidence="7 8">
    <name type="scientific">Pseudomonas taiwanensis SJ9</name>
    <dbReference type="NCBI Taxonomy" id="1388762"/>
    <lineage>
        <taxon>Bacteria</taxon>
        <taxon>Pseudomonadati</taxon>
        <taxon>Pseudomonadota</taxon>
        <taxon>Gammaproteobacteria</taxon>
        <taxon>Pseudomonadales</taxon>
        <taxon>Pseudomonadaceae</taxon>
        <taxon>Pseudomonas</taxon>
    </lineage>
</organism>
<evidence type="ECO:0000259" key="6">
    <source>
        <dbReference type="PROSITE" id="PS51900"/>
    </source>
</evidence>
<dbReference type="PROSITE" id="PS51900">
    <property type="entry name" value="CB"/>
    <property type="match status" value="1"/>
</dbReference>
<evidence type="ECO:0000313" key="8">
    <source>
        <dbReference type="Proteomes" id="UP000018511"/>
    </source>
</evidence>
<accession>V7D4H4</accession>
<dbReference type="GO" id="GO:0015074">
    <property type="term" value="P:DNA integration"/>
    <property type="evidence" value="ECO:0007669"/>
    <property type="project" value="UniProtKB-KW"/>
</dbReference>
<protein>
    <submittedName>
        <fullName evidence="7">Integrase</fullName>
    </submittedName>
</protein>
<dbReference type="EMBL" id="AXUP01000513">
    <property type="protein sequence ID" value="ESW36598.1"/>
    <property type="molecule type" value="Genomic_DNA"/>
</dbReference>
<dbReference type="SUPFAM" id="SSF56349">
    <property type="entry name" value="DNA breaking-rejoining enzymes"/>
    <property type="match status" value="1"/>
</dbReference>
<dbReference type="GO" id="GO:0003677">
    <property type="term" value="F:DNA binding"/>
    <property type="evidence" value="ECO:0007669"/>
    <property type="project" value="UniProtKB-UniRule"/>
</dbReference>
<comment type="caution">
    <text evidence="7">The sequence shown here is derived from an EMBL/GenBank/DDBJ whole genome shotgun (WGS) entry which is preliminary data.</text>
</comment>